<dbReference type="Pfam" id="PF01613">
    <property type="entry name" value="Flavin_Reduct"/>
    <property type="match status" value="1"/>
</dbReference>
<dbReference type="SUPFAM" id="SSF50475">
    <property type="entry name" value="FMN-binding split barrel"/>
    <property type="match status" value="1"/>
</dbReference>
<dbReference type="Gene3D" id="2.30.110.10">
    <property type="entry name" value="Electron Transport, Fmn-binding Protein, Chain A"/>
    <property type="match status" value="1"/>
</dbReference>
<proteinExistence type="inferred from homology"/>
<protein>
    <recommendedName>
        <fullName evidence="3">Flavin reductase like domain-containing protein</fullName>
    </recommendedName>
</protein>
<evidence type="ECO:0000259" key="3">
    <source>
        <dbReference type="SMART" id="SM00903"/>
    </source>
</evidence>
<evidence type="ECO:0000256" key="1">
    <source>
        <dbReference type="ARBA" id="ARBA00008898"/>
    </source>
</evidence>
<comment type="caution">
    <text evidence="4">The sequence shown here is derived from an EMBL/GenBank/DDBJ whole genome shotgun (WGS) entry which is preliminary data.</text>
</comment>
<evidence type="ECO:0000256" key="2">
    <source>
        <dbReference type="ARBA" id="ARBA00023002"/>
    </source>
</evidence>
<sequence length="202" mass="21462">MSDAADRLLSAFSQRHFRDALGSFATGVTIVTTLDASGAPVGLTVNSFASVSLQPPLVLWSLVHTASTRQTFLASSHFAINVLAADQLMLAQRFATRGIDRFANLATVAAPSGAPLLPGALAWFDCRRYAEHEAGDHTIFIGEVEHLGYRGANPRELPAAAPQQRPQALAPLIYHRGVLHQDGMLQSAQTAAPPPDSGQQDG</sequence>
<organism evidence="4 5">
    <name type="scientific">Lampropedia cohaerens</name>
    <dbReference type="NCBI Taxonomy" id="1610491"/>
    <lineage>
        <taxon>Bacteria</taxon>
        <taxon>Pseudomonadati</taxon>
        <taxon>Pseudomonadota</taxon>
        <taxon>Betaproteobacteria</taxon>
        <taxon>Burkholderiales</taxon>
        <taxon>Comamonadaceae</taxon>
        <taxon>Lampropedia</taxon>
    </lineage>
</organism>
<dbReference type="PANTHER" id="PTHR30466">
    <property type="entry name" value="FLAVIN REDUCTASE"/>
    <property type="match status" value="1"/>
</dbReference>
<keyword evidence="5" id="KW-1185">Reference proteome</keyword>
<evidence type="ECO:0000313" key="4">
    <source>
        <dbReference type="EMBL" id="KKW68609.1"/>
    </source>
</evidence>
<keyword evidence="2" id="KW-0560">Oxidoreductase</keyword>
<dbReference type="RefSeq" id="WP_046741120.1">
    <property type="nucleotide sequence ID" value="NZ_LBNQ01000018.1"/>
</dbReference>
<accession>A0A0U1Q1G9</accession>
<dbReference type="PATRIC" id="fig|1610491.3.peg.938"/>
<comment type="similarity">
    <text evidence="1">Belongs to the non-flavoprotein flavin reductase family.</text>
</comment>
<dbReference type="PANTHER" id="PTHR30466:SF11">
    <property type="entry name" value="FLAVIN-DEPENDENT MONOOXYGENASE, REDUCTASE SUBUNIT HSAB"/>
    <property type="match status" value="1"/>
</dbReference>
<name>A0A0U1Q1G9_9BURK</name>
<feature type="domain" description="Flavin reductase like" evidence="3">
    <location>
        <begin position="21"/>
        <end position="181"/>
    </location>
</feature>
<dbReference type="InterPro" id="IPR002563">
    <property type="entry name" value="Flavin_Rdtase-like_dom"/>
</dbReference>
<dbReference type="STRING" id="1610491.AAV94_04400"/>
<dbReference type="EMBL" id="LBNQ01000018">
    <property type="protein sequence ID" value="KKW68609.1"/>
    <property type="molecule type" value="Genomic_DNA"/>
</dbReference>
<dbReference type="AlphaFoldDB" id="A0A0U1Q1G9"/>
<dbReference type="OrthoDB" id="9792858at2"/>
<dbReference type="InterPro" id="IPR050268">
    <property type="entry name" value="NADH-dep_flavin_reductase"/>
</dbReference>
<reference evidence="4 5" key="1">
    <citation type="submission" date="2015-05" db="EMBL/GenBank/DDBJ databases">
        <title>Draft genome sequence of Lampropedia sp. CT6, isolated from the microbial mat of a hot water spring, located at Manikaran, India.</title>
        <authorList>
            <person name="Tripathi C."/>
            <person name="Rani P."/>
            <person name="Mahato N.K."/>
            <person name="Lal R."/>
        </authorList>
    </citation>
    <scope>NUCLEOTIDE SEQUENCE [LARGE SCALE GENOMIC DNA]</scope>
    <source>
        <strain evidence="4 5">CT6</strain>
    </source>
</reference>
<dbReference type="GO" id="GO:0010181">
    <property type="term" value="F:FMN binding"/>
    <property type="evidence" value="ECO:0007669"/>
    <property type="project" value="InterPro"/>
</dbReference>
<gene>
    <name evidence="4" type="ORF">AAV94_04400</name>
</gene>
<dbReference type="InterPro" id="IPR012349">
    <property type="entry name" value="Split_barrel_FMN-bd"/>
</dbReference>
<dbReference type="GO" id="GO:0042602">
    <property type="term" value="F:riboflavin reductase (NADPH) activity"/>
    <property type="evidence" value="ECO:0007669"/>
    <property type="project" value="TreeGrafter"/>
</dbReference>
<evidence type="ECO:0000313" key="5">
    <source>
        <dbReference type="Proteomes" id="UP000050580"/>
    </source>
</evidence>
<dbReference type="SMART" id="SM00903">
    <property type="entry name" value="Flavin_Reduct"/>
    <property type="match status" value="1"/>
</dbReference>
<dbReference type="Proteomes" id="UP000050580">
    <property type="component" value="Unassembled WGS sequence"/>
</dbReference>